<dbReference type="eggNOG" id="COG3188">
    <property type="taxonomic scope" value="Bacteria"/>
</dbReference>
<dbReference type="RefSeq" id="WP_013497392.1">
    <property type="nucleotide sequence ID" value="NC_014833.1"/>
</dbReference>
<dbReference type="STRING" id="697329.Rumal_0653"/>
<accession>E6UHF6</accession>
<dbReference type="HOGENOM" id="CLU_234720_0_0_9"/>
<evidence type="ECO:0000256" key="1">
    <source>
        <dbReference type="SAM" id="MobiDB-lite"/>
    </source>
</evidence>
<evidence type="ECO:0000256" key="2">
    <source>
        <dbReference type="SAM" id="Phobius"/>
    </source>
</evidence>
<proteinExistence type="predicted"/>
<name>E6UHF6_RUMA7</name>
<keyword evidence="2" id="KW-1133">Transmembrane helix</keyword>
<feature type="compositionally biased region" description="Basic and acidic residues" evidence="1">
    <location>
        <begin position="744"/>
        <end position="763"/>
    </location>
</feature>
<feature type="region of interest" description="Disordered" evidence="1">
    <location>
        <begin position="30"/>
        <end position="69"/>
    </location>
</feature>
<protein>
    <recommendedName>
        <fullName evidence="5">Ig-like domain (Group 3)</fullName>
    </recommendedName>
</protein>
<feature type="compositionally biased region" description="Acidic residues" evidence="1">
    <location>
        <begin position="49"/>
        <end position="59"/>
    </location>
</feature>
<feature type="region of interest" description="Disordered" evidence="1">
    <location>
        <begin position="744"/>
        <end position="770"/>
    </location>
</feature>
<evidence type="ECO:0000313" key="3">
    <source>
        <dbReference type="EMBL" id="ADU21201.1"/>
    </source>
</evidence>
<evidence type="ECO:0000313" key="4">
    <source>
        <dbReference type="Proteomes" id="UP000006919"/>
    </source>
</evidence>
<keyword evidence="2" id="KW-0472">Membrane</keyword>
<dbReference type="EMBL" id="CP002403">
    <property type="protein sequence ID" value="ADU21201.1"/>
    <property type="molecule type" value="Genomic_DNA"/>
</dbReference>
<dbReference type="KEGG" id="ral:Rumal_0653"/>
<feature type="transmembrane region" description="Helical" evidence="2">
    <location>
        <begin position="1923"/>
        <end position="1944"/>
    </location>
</feature>
<organism evidence="3 4">
    <name type="scientific">Ruminococcus albus (strain ATCC 27210 / DSM 20455 / JCM 14654 / NCDO 2250 / 7)</name>
    <dbReference type="NCBI Taxonomy" id="697329"/>
    <lineage>
        <taxon>Bacteria</taxon>
        <taxon>Bacillati</taxon>
        <taxon>Bacillota</taxon>
        <taxon>Clostridia</taxon>
        <taxon>Eubacteriales</taxon>
        <taxon>Oscillospiraceae</taxon>
        <taxon>Ruminococcus</taxon>
    </lineage>
</organism>
<gene>
    <name evidence="3" type="ordered locus">Rumal_0653</name>
</gene>
<dbReference type="Proteomes" id="UP000006919">
    <property type="component" value="Chromosome"/>
</dbReference>
<keyword evidence="2" id="KW-0812">Transmembrane</keyword>
<reference evidence="3 4" key="1">
    <citation type="journal article" date="2011" name="J. Bacteriol.">
        <title>Complete genome of the cellulolytic ruminal bacterium Ruminococcus albus 7.</title>
        <authorList>
            <person name="Suen G."/>
            <person name="Stevenson D.M."/>
            <person name="Bruce D.C."/>
            <person name="Chertkov O."/>
            <person name="Copeland A."/>
            <person name="Cheng J.F."/>
            <person name="Detter C."/>
            <person name="Detter J.C."/>
            <person name="Goodwin L.A."/>
            <person name="Han C.S."/>
            <person name="Hauser L.J."/>
            <person name="Ivanova N.N."/>
            <person name="Kyrpides N.C."/>
            <person name="Land M.L."/>
            <person name="Lapidus A."/>
            <person name="Lucas S."/>
            <person name="Ovchinnikova G."/>
            <person name="Pitluck S."/>
            <person name="Tapia R."/>
            <person name="Woyke T."/>
            <person name="Boyum J."/>
            <person name="Mead D."/>
            <person name="Weimer P.J."/>
        </authorList>
    </citation>
    <scope>NUCLEOTIDE SEQUENCE [LARGE SCALE GENOMIC DNA]</scope>
    <source>
        <strain evidence="4">ATCC 27210 / DSM 20455 / JCM 14654 / NCDO 2250 / 7</strain>
    </source>
</reference>
<evidence type="ECO:0008006" key="5">
    <source>
        <dbReference type="Google" id="ProtNLM"/>
    </source>
</evidence>
<sequence length="1954" mass="218032">MTIAKRILSMVAALSIISNNSIPMGLINSSGENSSNRGSVENNNRFESDELTTSDEVTTDEQTRSKSVHQNAPKFYCTPHVSSNWVKKLSGWEMLKTDDGASIYFRLSDESFSPDASDIRTGLAASYSDTSNLQQGNKYVCFYAKWNDTEDESKIAISPVLNYKLDKDPPDEFRIGYGTIGYWPYIMPIIRNGSPIKDQVSDIDKIYYSVGTKYEKDNDIQDPKKTKLLDKHNAEGGGYDICIPCTSDILFKNVYVYAYDMSGNLTTSEVLFVNDIDNPVVEYKGACNIIKKTEDKEEYTEEEPFRHEYGDDRVKDNKHTDYTYVSGVSYLKVKVTDSNRDNCKVTVKWGSKDDEFKKFNISELHVPKDIEPEKDVVYIPFSELGLEDSAKHGIYQFTIEASDGCYPAEPCHTDADVFFWYSKSNDGDVISTFNIPGEHKIRPYDFESKLEDSVTAYLFDKTETGNKLIFTLKDDVGIAEYSAHITKDGKEFMPERRVDLRDGIVTKGEDETTGEVVYYSVPKTEIRSEAIDVDQNGTYAVHIELLDFEGNKQTYDHRFIVDTEAPVIKGNDYTANKELNYTKDGIYANNEFDLTIVPENDLSGIDPSKVLLKIDDITKRTAELEEGNLVFKGIKDDCCGEISIVIPDKVGNKNTYYFKTVDNNKTVMTGEKLSLNVPTGVVLQVDSTAPQLIRKAVGEKVEIVDGEDGSEIPYFGAGEGNYFEFTFKEDKGLRSHNIVFHNDDGSEIDGHGDSEDYTNEEKYPSPVMEAGPVKIPVDMESGRYTIDGSVTNLAGATVNLNNGGTNSKEVFEFYVDKIAPQIESVDFRSSDQDENKKSLMNFTRFGIFGKEKVDLVINAKDNPYGIGVDSATLMWGETLESKDKGYTVKADNNGVIVFKDLAPIRTGVPHLVVRDRLGNENNYYFTANSLNKDPGKIIMEDPENAEEHLSMTLENGAPFVDLIVENKEAVKIGKKIWYVDKADCKVKAYDKGTLMSGLKRVKILNGDKELLNEDEYNGKKFNESKYTDSDPVYSYSIKEEGEYNLKAVAEDNAGNTGEDSKHFYVDNKAPEILNFNIGDNNEEAPFVRDDNYGYFFKDDVTAIVYVKDPGFASGISHVDLCLNEADGNETTWSVDASLLNDEGDGVYSVNFPIRKGFKGYITAKAYDKVGHDSGNQTPDGAIIEDEALHSEHASITITPLGTEKNGFYNHALTLNVSVKDTFSGISDISWSVGKDNKNGHLTASTADMSLYSDYDVEQQIVNTDANLITEVSFKIQVESDVSDNPVEVIMTDNAGNTIQSSAVYSLDLTAPELSTGLGNTDARNGMYYDKDQSVNLSIVEHNFDPNDAKVLVNGEEQKVSWSGQEGNGDVHTATVNLTKDGDYTVSLEYSDLAGNPGTYTPDQHFIIDKTKPVITNNFADFKTGTADDISGSTELYLNNQDDRKAAFEVNVKDKNFNEEDLNIRVLTKQPGSAHEDKDGEEWYESRPDYNWIHDTSKDSHTLNFELDEDSVYRIEITPVDRAGNTGDIAEGSESSTDIFEVDTTVPVLGSRSEGDYAELTEDKYKALAVYDIDRFEDEAPFVEFNDLNLYRLDYELTSFNPVYSDGREIGKIEPVEKKSEEDYSDYAKDKSLKIQKTESAMSQDTIRYTLPEFEDDGVYSVKLYAVDLAGNKSEISENTYVRMMNTSMLAYIENSSKEEGTGWYSFEDDEYGPISKQPTSFKDLDIVMFSKEGTSPKLLLVDKDTDAETDTYATTVSEKVIDNDMYMVNAERYKLTGDYFATNFTEDTDTRLYLRAENEGEYVDLGEMYIDNTKPECAVPDYLKNWGWLKGSGEQTITFSNISEVLDDGETVVYVNGKEITANGLSTEVDGKIISAAYSVKDDELTVTLPNGSYSIGAKLVDKAGNTRIITEVEHFSVGNSRIWIGAGGAASLIIAVGGISLVARSKRRRASGN</sequence>
<feature type="compositionally biased region" description="Low complexity" evidence="1">
    <location>
        <begin position="30"/>
        <end position="45"/>
    </location>
</feature>
<dbReference type="OrthoDB" id="3193440at2"/>